<keyword evidence="3" id="KW-1185">Reference proteome</keyword>
<accession>A0A1H8JDT8</accession>
<gene>
    <name evidence="2" type="ORF">SAMN02745977_02032</name>
</gene>
<keyword evidence="2" id="KW-0238">DNA-binding</keyword>
<evidence type="ECO:0000259" key="1">
    <source>
        <dbReference type="SMART" id="SM00421"/>
    </source>
</evidence>
<dbReference type="GO" id="GO:0006355">
    <property type="term" value="P:regulation of DNA-templated transcription"/>
    <property type="evidence" value="ECO:0007669"/>
    <property type="project" value="InterPro"/>
</dbReference>
<reference evidence="2 3" key="1">
    <citation type="submission" date="2016-10" db="EMBL/GenBank/DDBJ databases">
        <authorList>
            <person name="de Groot N.N."/>
        </authorList>
    </citation>
    <scope>NUCLEOTIDE SEQUENCE [LARGE SCALE GENOMIC DNA]</scope>
    <source>
        <strain evidence="2 3">DSM 15123</strain>
    </source>
</reference>
<dbReference type="AlphaFoldDB" id="A0A1H8JDT8"/>
<dbReference type="RefSeq" id="WP_091817440.1">
    <property type="nucleotide sequence ID" value="NZ_FOCW01000006.1"/>
</dbReference>
<dbReference type="OrthoDB" id="7009766at2"/>
<name>A0A1H8JDT8_9BURK</name>
<dbReference type="InterPro" id="IPR016032">
    <property type="entry name" value="Sig_transdc_resp-reg_C-effctor"/>
</dbReference>
<sequence>MEASILALANRVRFDAVFAGRGHRENGQIVVDEIIWLQGLPQQFVADYAEVAPHDRVAQLFLDFPWEPQAVSVADLFGDSTQAPRRRTATQRSNEIMGEFFRRFGIRHFVLSGVENSYGLAWMGFFRLGTDQPFTFNDTERIKFELPSHLYRWQEEHVERLPQQSSRTCVTPLTRREMEVCVRNVRGEAPKAIARDLNLSVHYVRELIQRARGKLGVAGRKLTEADLMQLPTPQ</sequence>
<dbReference type="SUPFAM" id="SSF46894">
    <property type="entry name" value="C-terminal effector domain of the bipartite response regulators"/>
    <property type="match status" value="1"/>
</dbReference>
<dbReference type="Proteomes" id="UP000199531">
    <property type="component" value="Unassembled WGS sequence"/>
</dbReference>
<dbReference type="Gene3D" id="1.10.10.10">
    <property type="entry name" value="Winged helix-like DNA-binding domain superfamily/Winged helix DNA-binding domain"/>
    <property type="match status" value="1"/>
</dbReference>
<evidence type="ECO:0000313" key="2">
    <source>
        <dbReference type="EMBL" id="SEN78348.1"/>
    </source>
</evidence>
<dbReference type="InterPro" id="IPR036388">
    <property type="entry name" value="WH-like_DNA-bd_sf"/>
</dbReference>
<dbReference type="STRING" id="1121117.SAMN02745977_02032"/>
<dbReference type="GO" id="GO:0003677">
    <property type="term" value="F:DNA binding"/>
    <property type="evidence" value="ECO:0007669"/>
    <property type="project" value="UniProtKB-KW"/>
</dbReference>
<dbReference type="Pfam" id="PF00196">
    <property type="entry name" value="GerE"/>
    <property type="match status" value="1"/>
</dbReference>
<dbReference type="EMBL" id="FOCW01000006">
    <property type="protein sequence ID" value="SEN78348.1"/>
    <property type="molecule type" value="Genomic_DNA"/>
</dbReference>
<dbReference type="InterPro" id="IPR000792">
    <property type="entry name" value="Tscrpt_reg_LuxR_C"/>
</dbReference>
<dbReference type="SMART" id="SM00421">
    <property type="entry name" value="HTH_LUXR"/>
    <property type="match status" value="1"/>
</dbReference>
<evidence type="ECO:0000313" key="3">
    <source>
        <dbReference type="Proteomes" id="UP000199531"/>
    </source>
</evidence>
<proteinExistence type="predicted"/>
<feature type="domain" description="HTH luxR-type" evidence="1">
    <location>
        <begin position="170"/>
        <end position="229"/>
    </location>
</feature>
<organism evidence="2 3">
    <name type="scientific">Brachymonas denitrificans DSM 15123</name>
    <dbReference type="NCBI Taxonomy" id="1121117"/>
    <lineage>
        <taxon>Bacteria</taxon>
        <taxon>Pseudomonadati</taxon>
        <taxon>Pseudomonadota</taxon>
        <taxon>Betaproteobacteria</taxon>
        <taxon>Burkholderiales</taxon>
        <taxon>Comamonadaceae</taxon>
        <taxon>Brachymonas</taxon>
    </lineage>
</organism>
<protein>
    <submittedName>
        <fullName evidence="2">DNA-binding transcriptional regulator, CsgD family</fullName>
    </submittedName>
</protein>